<evidence type="ECO:0000313" key="2">
    <source>
        <dbReference type="Proteomes" id="UP000189739"/>
    </source>
</evidence>
<evidence type="ECO:0000313" key="1">
    <source>
        <dbReference type="EMBL" id="OOQ56626.1"/>
    </source>
</evidence>
<accession>A0A1S9P6P6</accession>
<dbReference type="Proteomes" id="UP000189739">
    <property type="component" value="Unassembled WGS sequence"/>
</dbReference>
<dbReference type="RefSeq" id="WP_078351588.1">
    <property type="nucleotide sequence ID" value="NZ_MBTF01000039.1"/>
</dbReference>
<protein>
    <submittedName>
        <fullName evidence="1">Uncharacterized protein</fullName>
    </submittedName>
</protein>
<organism evidence="1 2">
    <name type="scientific">Mucilaginibacter pedocola</name>
    <dbReference type="NCBI Taxonomy" id="1792845"/>
    <lineage>
        <taxon>Bacteria</taxon>
        <taxon>Pseudomonadati</taxon>
        <taxon>Bacteroidota</taxon>
        <taxon>Sphingobacteriia</taxon>
        <taxon>Sphingobacteriales</taxon>
        <taxon>Sphingobacteriaceae</taxon>
        <taxon>Mucilaginibacter</taxon>
    </lineage>
</organism>
<dbReference type="OrthoDB" id="798527at2"/>
<sequence>MKKMIGIVLLFAACGKPSHDGLYVLHYQNEYFRTDDTLEIRDGVVGRSLGFNPIRNGELKARKHESRRWRLDEPGSPVITFHGDSLRLGDRYFKKIAP</sequence>
<keyword evidence="2" id="KW-1185">Reference proteome</keyword>
<dbReference type="STRING" id="1792845.BC343_19550"/>
<dbReference type="EMBL" id="MBTF01000039">
    <property type="protein sequence ID" value="OOQ56626.1"/>
    <property type="molecule type" value="Genomic_DNA"/>
</dbReference>
<dbReference type="AlphaFoldDB" id="A0A1S9P6P6"/>
<proteinExistence type="predicted"/>
<gene>
    <name evidence="1" type="ORF">BC343_19550</name>
</gene>
<name>A0A1S9P6P6_9SPHI</name>
<comment type="caution">
    <text evidence="1">The sequence shown here is derived from an EMBL/GenBank/DDBJ whole genome shotgun (WGS) entry which is preliminary data.</text>
</comment>
<reference evidence="1 2" key="1">
    <citation type="submission" date="2016-07" db="EMBL/GenBank/DDBJ databases">
        <title>Genomic analysis of zinc-resistant bacterium Mucilaginibacter pedocola TBZ30.</title>
        <authorList>
            <person name="Huang J."/>
            <person name="Tang J."/>
        </authorList>
    </citation>
    <scope>NUCLEOTIDE SEQUENCE [LARGE SCALE GENOMIC DNA]</scope>
    <source>
        <strain evidence="1 2">TBZ30</strain>
    </source>
</reference>